<accession>A0ABW7G9A4</accession>
<dbReference type="SMART" id="SM00388">
    <property type="entry name" value="HisKA"/>
    <property type="match status" value="1"/>
</dbReference>
<dbReference type="InterPro" id="IPR013656">
    <property type="entry name" value="PAS_4"/>
</dbReference>
<dbReference type="PROSITE" id="PS50113">
    <property type="entry name" value="PAC"/>
    <property type="match status" value="1"/>
</dbReference>
<dbReference type="PANTHER" id="PTHR43047:SF72">
    <property type="entry name" value="OSMOSENSING HISTIDINE PROTEIN KINASE SLN1"/>
    <property type="match status" value="1"/>
</dbReference>
<dbReference type="InterPro" id="IPR005467">
    <property type="entry name" value="His_kinase_dom"/>
</dbReference>
<evidence type="ECO:0000256" key="9">
    <source>
        <dbReference type="SAM" id="MobiDB-lite"/>
    </source>
</evidence>
<organism evidence="16 17">
    <name type="scientific">Pelomonas nitida</name>
    <dbReference type="NCBI Taxonomy" id="3299027"/>
    <lineage>
        <taxon>Bacteria</taxon>
        <taxon>Pseudomonadati</taxon>
        <taxon>Pseudomonadota</taxon>
        <taxon>Betaproteobacteria</taxon>
        <taxon>Burkholderiales</taxon>
        <taxon>Sphaerotilaceae</taxon>
        <taxon>Roseateles</taxon>
    </lineage>
</organism>
<dbReference type="CDD" id="cd17546">
    <property type="entry name" value="REC_hyHK_CKI1_RcsC-like"/>
    <property type="match status" value="1"/>
</dbReference>
<dbReference type="InterPro" id="IPR001610">
    <property type="entry name" value="PAC"/>
</dbReference>
<dbReference type="Gene3D" id="3.40.50.180">
    <property type="entry name" value="Methylesterase CheB, C-terminal domain"/>
    <property type="match status" value="1"/>
</dbReference>
<dbReference type="Gene3D" id="1.10.287.130">
    <property type="match status" value="1"/>
</dbReference>
<dbReference type="InterPro" id="IPR003594">
    <property type="entry name" value="HATPase_dom"/>
</dbReference>
<feature type="domain" description="Response regulatory" evidence="11">
    <location>
        <begin position="1500"/>
        <end position="1617"/>
    </location>
</feature>
<dbReference type="SUPFAM" id="SSF47757">
    <property type="entry name" value="Chemotaxis receptor methyltransferase CheR, N-terminal domain"/>
    <property type="match status" value="1"/>
</dbReference>
<dbReference type="InterPro" id="IPR036097">
    <property type="entry name" value="HisK_dim/P_sf"/>
</dbReference>
<keyword evidence="5" id="KW-0418">Kinase</keyword>
<dbReference type="Gene3D" id="3.30.565.10">
    <property type="entry name" value="Histidine kinase-like ATPase, C-terminal domain"/>
    <property type="match status" value="1"/>
</dbReference>
<sequence>MSMESLDMSGAGETAPAGSEDGSASAPADEAEQRIAPLRVVGVGASAGGLEALQQLFSQIPQNLGVAFVVVQHLSPDFKSLMPELLGRATSMPVVSADHDLVMAPNTVYVLAPGISLAVRDGRLLTHPRAANGELYQPINLLFESLVPLGVQAAVIVLSGTGQDGASGAKALRAAGGLVLAQVPTSARFDSMPRAVIDADCADIVALPSEMGRALARWVEDPQSGRQFTSESVDGDALTSGPYGPVMKVLQDAFGVDFGHYKAGTIMRRLERWLSVGGQPQSPQELAERVVNNPAEMDRLLSDLLIGVTGFFRDEAAFDALRDKAIEPLVDALGEREQLRFWCCACSTGEEAYSVAILAIEAFDRRHVAPRVRILATDLHAASVQKASIGLYPEEALGGVPERLRHKYFVPQASGMYKVADHLRRAVVFSAHNVLRDAPFQRIDLVTCRNLMIYMKPPAQALMLSSFHAALHAGGLLFLGQSEMPGEQSEAFTPLDESAHIYRKRPGVRLPISSRPLFGVPPPLRPSASAALDNRASYRLQEVLAQRYVPAGFLVNQHDELVYVFGDAGRYLQASPGRFGGTMFSLLGGGLRTAVTMALRKAAQKLESASVSDVVLDAEEEGTSMRVDVDPIVDRSLPGTYFMVRLVRMDAAANAALAPAGGFATSLDDASAAHMAELEQELQRTREALQRTVEDLEAANEELQAGNEELMAANEELQSSNEELHALNEELYSVNAEHEFKIQELRETSADLNNLIRATELPIIFLDVDGRLRLFTPPATELFPLRAQDIGRELRDFLPREVDGRLFDDIGACLREGASRDCELVLKNERFLRRRVSPYRTDLGGVNGVVLTYVEVTDQVRNREQALRLVNQAQVQAIIESVPHLMWTCTADGQCDFLNPQWVAYTGVPAEQQLGTGWLAQIHESDRDGLMTAWNRSVATGQPFRTRFRIRRRDGAYRWFDTQGIPQLDPQGRIVKWYGSNTDVHEVQLLQDALQERDRFMQTVADSVNGMVGYWDRQQRNRFANRHYLEWFGKSAEQVRGATLREVLGDEVYEKNRPFVEAALRGQEQNFERTIEKPDGTTGYLLAQYFPHVVDGVVQGFVVTATDITRVQEARLLADQVFKVSPVAKLVVDERGRLVRWNPAAQRLLGYTQDRLNGLPIEQLVPADRRARHDMLRRGYMAAPAHRAMGAAGAFPLLRADGTVVEVEVDISPVPLGGRPAVIACIREVAMSPHALHRLDLAVQARTAFLAQMSHEMRTPLNAILGMAQLLELESPTRQQMDRLRRIEEACNLLLGIVNDVLDYSKMEAGGLRLEIDDFTVGELLDRGVAMVADKAKLKHLKLRTEVASGVPARLAGDVRRIEQILVNYLSNAVKFTHAGEVLVAVSSAPAPDGRVMLKVEVTDTGVGIAAEDQGELFKPFRQVQQGHARLYGGTGLGLSICRQLARAMQGDCGVRSSPGAGSTFWFSVQLAVAAPRAIEVAPTQGADATRVRALCAGRQVLLVEDNEVNRLVIRQLAESVAGLQVTEAEDGAQALQLAAQRVFDLVLMDIQMPGIDGIETTRRLRRLPGYAAVPVFALSANVQGEDVTACMDAGMNGHLGKPLVIGQLLAVLVSLWGGAAPGAVTAAGGDSPGR</sequence>
<dbReference type="SUPFAM" id="SSF55874">
    <property type="entry name" value="ATPase domain of HSP90 chaperone/DNA topoisomerase II/histidine kinase"/>
    <property type="match status" value="1"/>
</dbReference>
<evidence type="ECO:0000256" key="4">
    <source>
        <dbReference type="ARBA" id="ARBA00022679"/>
    </source>
</evidence>
<evidence type="ECO:0000259" key="11">
    <source>
        <dbReference type="PROSITE" id="PS50110"/>
    </source>
</evidence>
<dbReference type="InterPro" id="IPR013655">
    <property type="entry name" value="PAS_fold_3"/>
</dbReference>
<dbReference type="InterPro" id="IPR000673">
    <property type="entry name" value="Sig_transdc_resp-reg_Me-estase"/>
</dbReference>
<dbReference type="InterPro" id="IPR000014">
    <property type="entry name" value="PAS"/>
</dbReference>
<name>A0ABW7G9A4_9BURK</name>
<dbReference type="SUPFAM" id="SSF47384">
    <property type="entry name" value="Homodimeric domain of signal transducing histidine kinase"/>
    <property type="match status" value="1"/>
</dbReference>
<dbReference type="Gene3D" id="3.40.50.2300">
    <property type="match status" value="1"/>
</dbReference>
<feature type="active site" evidence="6">
    <location>
        <position position="73"/>
    </location>
</feature>
<gene>
    <name evidence="16" type="ORF">ACG00X_16930</name>
</gene>
<feature type="coiled-coil region" evidence="8">
    <location>
        <begin position="675"/>
        <end position="755"/>
    </location>
</feature>
<dbReference type="InterPro" id="IPR022642">
    <property type="entry name" value="CheR_C"/>
</dbReference>
<feature type="active site" evidence="6">
    <location>
        <position position="164"/>
    </location>
</feature>
<dbReference type="InterPro" id="IPR035909">
    <property type="entry name" value="CheB_C"/>
</dbReference>
<feature type="domain" description="CheR-type methyltransferase" evidence="15">
    <location>
        <begin position="237"/>
        <end position="505"/>
    </location>
</feature>
<dbReference type="Pfam" id="PF00072">
    <property type="entry name" value="Response_reg"/>
    <property type="match status" value="1"/>
</dbReference>
<feature type="domain" description="PAS" evidence="12">
    <location>
        <begin position="1130"/>
        <end position="1183"/>
    </location>
</feature>
<dbReference type="SMART" id="SM00387">
    <property type="entry name" value="HATPase_c"/>
    <property type="match status" value="1"/>
</dbReference>
<evidence type="ECO:0000256" key="2">
    <source>
        <dbReference type="ARBA" id="ARBA00012438"/>
    </source>
</evidence>
<dbReference type="EC" id="2.7.13.3" evidence="2"/>
<evidence type="ECO:0000259" key="12">
    <source>
        <dbReference type="PROSITE" id="PS50112"/>
    </source>
</evidence>
<feature type="domain" description="Histidine kinase" evidence="10">
    <location>
        <begin position="1252"/>
        <end position="1473"/>
    </location>
</feature>
<dbReference type="Pfam" id="PF08448">
    <property type="entry name" value="PAS_4"/>
    <property type="match status" value="1"/>
</dbReference>
<evidence type="ECO:0000259" key="10">
    <source>
        <dbReference type="PROSITE" id="PS50109"/>
    </source>
</evidence>
<feature type="region of interest" description="Disordered" evidence="9">
    <location>
        <begin position="1"/>
        <end position="31"/>
    </location>
</feature>
<dbReference type="Pfam" id="PF00512">
    <property type="entry name" value="HisKA"/>
    <property type="match status" value="1"/>
</dbReference>
<dbReference type="Pfam" id="PF01339">
    <property type="entry name" value="CheB_methylest"/>
    <property type="match status" value="1"/>
</dbReference>
<dbReference type="PROSITE" id="PS50110">
    <property type="entry name" value="RESPONSE_REGULATORY"/>
    <property type="match status" value="1"/>
</dbReference>
<keyword evidence="6" id="KW-0378">Hydrolase</keyword>
<dbReference type="InterPro" id="IPR001789">
    <property type="entry name" value="Sig_transdc_resp-reg_receiver"/>
</dbReference>
<feature type="domain" description="CheB-type methylesterase" evidence="14">
    <location>
        <begin position="37"/>
        <end position="222"/>
    </location>
</feature>
<dbReference type="Gene3D" id="3.30.450.20">
    <property type="entry name" value="PAS domain"/>
    <property type="match status" value="4"/>
</dbReference>
<proteinExistence type="predicted"/>
<dbReference type="PRINTS" id="PR00996">
    <property type="entry name" value="CHERMTFRASE"/>
</dbReference>
<keyword evidence="8" id="KW-0175">Coiled coil</keyword>
<dbReference type="NCBIfam" id="TIGR00229">
    <property type="entry name" value="sensory_box"/>
    <property type="match status" value="3"/>
</dbReference>
<dbReference type="CDD" id="cd00130">
    <property type="entry name" value="PAS"/>
    <property type="match status" value="4"/>
</dbReference>
<dbReference type="GO" id="GO:0008168">
    <property type="term" value="F:methyltransferase activity"/>
    <property type="evidence" value="ECO:0007669"/>
    <property type="project" value="UniProtKB-KW"/>
</dbReference>
<evidence type="ECO:0000256" key="3">
    <source>
        <dbReference type="ARBA" id="ARBA00022500"/>
    </source>
</evidence>
<dbReference type="PROSITE" id="PS50109">
    <property type="entry name" value="HIS_KIN"/>
    <property type="match status" value="1"/>
</dbReference>
<dbReference type="InterPro" id="IPR011006">
    <property type="entry name" value="CheY-like_superfamily"/>
</dbReference>
<keyword evidence="4" id="KW-0808">Transferase</keyword>
<dbReference type="EMBL" id="JBIGIA010000013">
    <property type="protein sequence ID" value="MFG6458527.1"/>
    <property type="molecule type" value="Genomic_DNA"/>
</dbReference>
<keyword evidence="17" id="KW-1185">Reference proteome</keyword>
<dbReference type="GO" id="GO:0032259">
    <property type="term" value="P:methylation"/>
    <property type="evidence" value="ECO:0007669"/>
    <property type="project" value="UniProtKB-KW"/>
</dbReference>
<feature type="domain" description="PAS" evidence="12">
    <location>
        <begin position="871"/>
        <end position="941"/>
    </location>
</feature>
<dbReference type="InterPro" id="IPR036890">
    <property type="entry name" value="HATPase_C_sf"/>
</dbReference>
<dbReference type="SMART" id="SM00138">
    <property type="entry name" value="MeTrc"/>
    <property type="match status" value="1"/>
</dbReference>
<keyword evidence="16" id="KW-0489">Methyltransferase</keyword>
<dbReference type="Pfam" id="PF08447">
    <property type="entry name" value="PAS_3"/>
    <property type="match status" value="1"/>
</dbReference>
<dbReference type="CDD" id="cd16922">
    <property type="entry name" value="HATPase_EvgS-ArcB-TorS-like"/>
    <property type="match status" value="1"/>
</dbReference>
<evidence type="ECO:0000256" key="7">
    <source>
        <dbReference type="PROSITE-ProRule" id="PRU00169"/>
    </source>
</evidence>
<dbReference type="Pfam" id="PF02518">
    <property type="entry name" value="HATPase_c"/>
    <property type="match status" value="1"/>
</dbReference>
<dbReference type="SUPFAM" id="SSF55785">
    <property type="entry name" value="PYP-like sensor domain (PAS domain)"/>
    <property type="match status" value="4"/>
</dbReference>
<dbReference type="RefSeq" id="WP_394489580.1">
    <property type="nucleotide sequence ID" value="NZ_JBIGIA010000013.1"/>
</dbReference>
<evidence type="ECO:0000256" key="5">
    <source>
        <dbReference type="ARBA" id="ARBA00022777"/>
    </source>
</evidence>
<dbReference type="PANTHER" id="PTHR43047">
    <property type="entry name" value="TWO-COMPONENT HISTIDINE PROTEIN KINASE"/>
    <property type="match status" value="1"/>
</dbReference>
<dbReference type="Pfam" id="PF13596">
    <property type="entry name" value="PAS_10"/>
    <property type="match status" value="1"/>
</dbReference>
<feature type="modified residue" description="4-aspartylphosphate" evidence="7">
    <location>
        <position position="1550"/>
    </location>
</feature>
<feature type="active site" evidence="6">
    <location>
        <position position="46"/>
    </location>
</feature>
<dbReference type="InterPro" id="IPR035965">
    <property type="entry name" value="PAS-like_dom_sf"/>
</dbReference>
<dbReference type="PROSITE" id="PS50123">
    <property type="entry name" value="CHER"/>
    <property type="match status" value="1"/>
</dbReference>
<dbReference type="InterPro" id="IPR013767">
    <property type="entry name" value="PAS_fold"/>
</dbReference>
<dbReference type="InterPro" id="IPR029063">
    <property type="entry name" value="SAM-dependent_MTases_sf"/>
</dbReference>
<dbReference type="CDD" id="cd16434">
    <property type="entry name" value="CheB-CheR_fusion"/>
    <property type="match status" value="1"/>
</dbReference>
<dbReference type="Proteomes" id="UP001606305">
    <property type="component" value="Unassembled WGS sequence"/>
</dbReference>
<keyword evidence="3 6" id="KW-0145">Chemotaxis</keyword>
<comment type="catalytic activity">
    <reaction evidence="1">
        <text>ATP + protein L-histidine = ADP + protein N-phospho-L-histidine.</text>
        <dbReference type="EC" id="2.7.13.3"/>
    </reaction>
</comment>
<dbReference type="Gene3D" id="3.40.50.150">
    <property type="entry name" value="Vaccinia Virus protein VP39"/>
    <property type="match status" value="1"/>
</dbReference>
<dbReference type="Pfam" id="PF00989">
    <property type="entry name" value="PAS"/>
    <property type="match status" value="1"/>
</dbReference>
<evidence type="ECO:0000313" key="16">
    <source>
        <dbReference type="EMBL" id="MFG6458527.1"/>
    </source>
</evidence>
<dbReference type="SMART" id="SM00086">
    <property type="entry name" value="PAC"/>
    <property type="match status" value="3"/>
</dbReference>
<dbReference type="SUPFAM" id="SSF52738">
    <property type="entry name" value="Methylesterase CheB, C-terminal domain"/>
    <property type="match status" value="1"/>
</dbReference>
<comment type="caution">
    <text evidence="16">The sequence shown here is derived from an EMBL/GenBank/DDBJ whole genome shotgun (WGS) entry which is preliminary data.</text>
</comment>
<dbReference type="PROSITE" id="PS50112">
    <property type="entry name" value="PAS"/>
    <property type="match status" value="2"/>
</dbReference>
<dbReference type="SUPFAM" id="SSF53335">
    <property type="entry name" value="S-adenosyl-L-methionine-dependent methyltransferases"/>
    <property type="match status" value="1"/>
</dbReference>
<evidence type="ECO:0000256" key="1">
    <source>
        <dbReference type="ARBA" id="ARBA00000085"/>
    </source>
</evidence>
<dbReference type="SMART" id="SM00091">
    <property type="entry name" value="PAS"/>
    <property type="match status" value="4"/>
</dbReference>
<reference evidence="16 17" key="1">
    <citation type="submission" date="2024-09" db="EMBL/GenBank/DDBJ databases">
        <title>Novel species of the genus Pelomonas and Roseateles isolated from streams.</title>
        <authorList>
            <person name="Lu H."/>
        </authorList>
    </citation>
    <scope>NUCLEOTIDE SEQUENCE [LARGE SCALE GENOMIC DNA]</scope>
    <source>
        <strain evidence="16 17">BYS96W</strain>
    </source>
</reference>
<dbReference type="InterPro" id="IPR000700">
    <property type="entry name" value="PAS-assoc_C"/>
</dbReference>
<dbReference type="Pfam" id="PF01739">
    <property type="entry name" value="CheR"/>
    <property type="match status" value="1"/>
</dbReference>
<evidence type="ECO:0000259" key="13">
    <source>
        <dbReference type="PROSITE" id="PS50113"/>
    </source>
</evidence>
<dbReference type="PROSITE" id="PS50122">
    <property type="entry name" value="CHEB"/>
    <property type="match status" value="1"/>
</dbReference>
<evidence type="ECO:0000259" key="15">
    <source>
        <dbReference type="PROSITE" id="PS50123"/>
    </source>
</evidence>
<evidence type="ECO:0000313" key="17">
    <source>
        <dbReference type="Proteomes" id="UP001606305"/>
    </source>
</evidence>
<protein>
    <recommendedName>
        <fullName evidence="2">histidine kinase</fullName>
        <ecNumber evidence="2">2.7.13.3</ecNumber>
    </recommendedName>
</protein>
<evidence type="ECO:0000256" key="6">
    <source>
        <dbReference type="PROSITE-ProRule" id="PRU00050"/>
    </source>
</evidence>
<feature type="domain" description="PAC" evidence="13">
    <location>
        <begin position="944"/>
        <end position="996"/>
    </location>
</feature>
<keyword evidence="7" id="KW-0597">Phosphoprotein</keyword>
<dbReference type="SMART" id="SM00448">
    <property type="entry name" value="REC"/>
    <property type="match status" value="1"/>
</dbReference>
<dbReference type="CDD" id="cd00082">
    <property type="entry name" value="HisKA"/>
    <property type="match status" value="1"/>
</dbReference>
<evidence type="ECO:0000259" key="14">
    <source>
        <dbReference type="PROSITE" id="PS50122"/>
    </source>
</evidence>
<evidence type="ECO:0000256" key="8">
    <source>
        <dbReference type="SAM" id="Coils"/>
    </source>
</evidence>
<dbReference type="SUPFAM" id="SSF52172">
    <property type="entry name" value="CheY-like"/>
    <property type="match status" value="1"/>
</dbReference>
<dbReference type="InterPro" id="IPR003661">
    <property type="entry name" value="HisK_dim/P_dom"/>
</dbReference>
<dbReference type="InterPro" id="IPR000780">
    <property type="entry name" value="CheR_MeTrfase"/>
</dbReference>